<reference evidence="1 2" key="1">
    <citation type="submission" date="2015-11" db="EMBL/GenBank/DDBJ databases">
        <title>Genomic analysis of 38 Legionella species identifies large and diverse effector repertoires.</title>
        <authorList>
            <person name="Burstein D."/>
            <person name="Amaro F."/>
            <person name="Zusman T."/>
            <person name="Lifshitz Z."/>
            <person name="Cohen O."/>
            <person name="Gilbert J.A."/>
            <person name="Pupko T."/>
            <person name="Shuman H.A."/>
            <person name="Segal G."/>
        </authorList>
    </citation>
    <scope>NUCLEOTIDE SEQUENCE [LARGE SCALE GENOMIC DNA]</scope>
    <source>
        <strain evidence="1 2">ATCC 49504</strain>
    </source>
</reference>
<gene>
    <name evidence="1" type="ORF">Lgee_1412</name>
</gene>
<evidence type="ECO:0000313" key="1">
    <source>
        <dbReference type="EMBL" id="KTC98966.1"/>
    </source>
</evidence>
<comment type="caution">
    <text evidence="1">The sequence shown here is derived from an EMBL/GenBank/DDBJ whole genome shotgun (WGS) entry which is preliminary data.</text>
</comment>
<evidence type="ECO:0000313" key="2">
    <source>
        <dbReference type="Proteomes" id="UP000054785"/>
    </source>
</evidence>
<dbReference type="PANTHER" id="PTHR38477">
    <property type="entry name" value="HYPOTHETICAL EXPORTED PROTEIN"/>
    <property type="match status" value="1"/>
</dbReference>
<name>A0A0W0TTW9_9GAMM</name>
<dbReference type="PATRIC" id="fig|45065.4.peg.1526"/>
<dbReference type="STRING" id="45065.Lgee_1412"/>
<dbReference type="RefSeq" id="WP_028385703.1">
    <property type="nucleotide sequence ID" value="NZ_CAAAHN010000006.1"/>
</dbReference>
<dbReference type="AlphaFoldDB" id="A0A0W0TTW9"/>
<dbReference type="Proteomes" id="UP000054785">
    <property type="component" value="Unassembled WGS sequence"/>
</dbReference>
<sequence length="403" mass="45058">MLWTLLMLLSLQPLPADIDTLGAKITQTFSEQLDKALKDPGPFINSANDLRNALQAQAPSMRPEVLDKALTALACANARKVEHNDLLAVVDFSMPSNEKRLWVFDLPSRTVLFNTFVSHGIASGSLMTDTFSNRYNSRATSIGVFRTLKPYYGREGLSLRLAGIDYGFNENAEGRYLVMHGGWYMDADFISKYGRPGRSWGCPAVPLDEVKPLIETIQGNTLFVAYYPDTDWFKKSRFLHCDATGVAVNTAPVAVPTPSPAPVREAILFADLNQNGRHEENEPVVVISADDYARAFNRSAPLERMLRRRIDTGEYIALTRSEFDALSVPVDPQVGLQSVHFVIPVVKESRGYYETEMHKLPLGTISRITRESGSTTDNRTVILENNRQLTLKPDSQFIRWLGL</sequence>
<dbReference type="Pfam" id="PF13645">
    <property type="entry name" value="YkuD_2"/>
    <property type="match status" value="1"/>
</dbReference>
<dbReference type="InterPro" id="IPR032676">
    <property type="entry name" value="YkuD_2"/>
</dbReference>
<organism evidence="1 2">
    <name type="scientific">Legionella geestiana</name>
    <dbReference type="NCBI Taxonomy" id="45065"/>
    <lineage>
        <taxon>Bacteria</taxon>
        <taxon>Pseudomonadati</taxon>
        <taxon>Pseudomonadota</taxon>
        <taxon>Gammaproteobacteria</taxon>
        <taxon>Legionellales</taxon>
        <taxon>Legionellaceae</taxon>
        <taxon>Legionella</taxon>
    </lineage>
</organism>
<dbReference type="OrthoDB" id="9815195at2"/>
<protein>
    <submittedName>
        <fullName evidence="1">Uncharacterized protein</fullName>
    </submittedName>
</protein>
<proteinExistence type="predicted"/>
<dbReference type="EMBL" id="LNYC01000052">
    <property type="protein sequence ID" value="KTC98966.1"/>
    <property type="molecule type" value="Genomic_DNA"/>
</dbReference>
<dbReference type="PANTHER" id="PTHR38477:SF1">
    <property type="entry name" value="MUREIN L,D-TRANSPEPTIDASE CATALYTIC DOMAIN FAMILY PROTEIN"/>
    <property type="match status" value="1"/>
</dbReference>
<keyword evidence="2" id="KW-1185">Reference proteome</keyword>
<accession>A0A0W0TTW9</accession>